<protein>
    <submittedName>
        <fullName evidence="7">ABC transporter substrate-binding protein</fullName>
    </submittedName>
</protein>
<evidence type="ECO:0000313" key="7">
    <source>
        <dbReference type="EMBL" id="NDJ19877.1"/>
    </source>
</evidence>
<dbReference type="CDD" id="cd06268">
    <property type="entry name" value="PBP1_ABC_transporter_LIVBP-like"/>
    <property type="match status" value="1"/>
</dbReference>
<evidence type="ECO:0000256" key="1">
    <source>
        <dbReference type="ARBA" id="ARBA00010062"/>
    </source>
</evidence>
<comment type="similarity">
    <text evidence="1">Belongs to the leucine-binding protein family.</text>
</comment>
<evidence type="ECO:0000313" key="8">
    <source>
        <dbReference type="Proteomes" id="UP000646053"/>
    </source>
</evidence>
<dbReference type="Pfam" id="PF13458">
    <property type="entry name" value="Peripla_BP_6"/>
    <property type="match status" value="1"/>
</dbReference>
<dbReference type="InterPro" id="IPR028082">
    <property type="entry name" value="Peripla_BP_I"/>
</dbReference>
<dbReference type="InterPro" id="IPR051010">
    <property type="entry name" value="BCAA_transport"/>
</dbReference>
<dbReference type="SUPFAM" id="SSF53822">
    <property type="entry name" value="Periplasmic binding protein-like I"/>
    <property type="match status" value="1"/>
</dbReference>
<keyword evidence="4" id="KW-0029">Amino-acid transport</keyword>
<dbReference type="RefSeq" id="WP_162425399.1">
    <property type="nucleotide sequence ID" value="NZ_WVIE01000043.1"/>
</dbReference>
<name>A0A8J8CPR9_9CYAN</name>
<proteinExistence type="inferred from homology"/>
<evidence type="ECO:0000256" key="4">
    <source>
        <dbReference type="ARBA" id="ARBA00022970"/>
    </source>
</evidence>
<evidence type="ECO:0000256" key="5">
    <source>
        <dbReference type="SAM" id="Phobius"/>
    </source>
</evidence>
<sequence length="470" mass="49722">MSQKNETRALLVSLLVTAGLLGGGFWWFSQRSGLRFDDNASTLSPQGSLQDRISQGERILLPSESSNPEFNSLKQAGVSAIAAARYADAVPLLESAMQKHSNAPETLIYLNNARIGQRKAYTIAVAVPIKTDVAGSAEILRGVAQAQNDLNRGGGINGAGLKVAIANDDNDPDLAQQIARAFVQTSDILGVVGHYASDVSLAAGSVYNTNQLVSISPISTTVKLSGFGQYVFRTVPSDYVAARALADYAATTLQQPTVAVFFNSQSAYSQSLKSEFVTAVSLTGGQVSNEFDLSSADFSAARAVDQALKSGAKALMLAANTGTLDKALQVVQVNRKRSLLLGGDDVYAPKTLEVGGEQAEGMVVAVPWHIERDPRSPFARRSRQLWGADVNWRSAIAYDATQALIAALRQNPTRQGIQQALSASTFSAAGASQTVRFLPSGDRNAGIQLVNVVPGNRSGAGFDFTPVARN</sequence>
<keyword evidence="5" id="KW-0472">Membrane</keyword>
<accession>A0A8J8CPR9</accession>
<evidence type="ECO:0000256" key="2">
    <source>
        <dbReference type="ARBA" id="ARBA00022448"/>
    </source>
</evidence>
<dbReference type="InterPro" id="IPR000709">
    <property type="entry name" value="Leu_Ile_Val-bd"/>
</dbReference>
<keyword evidence="8" id="KW-1185">Reference proteome</keyword>
<keyword evidence="2" id="KW-0813">Transport</keyword>
<dbReference type="Gene3D" id="3.40.50.2300">
    <property type="match status" value="2"/>
</dbReference>
<dbReference type="EMBL" id="WVIE01000043">
    <property type="protein sequence ID" value="NDJ19877.1"/>
    <property type="molecule type" value="Genomic_DNA"/>
</dbReference>
<feature type="transmembrane region" description="Helical" evidence="5">
    <location>
        <begin position="9"/>
        <end position="28"/>
    </location>
</feature>
<dbReference type="PRINTS" id="PR00337">
    <property type="entry name" value="LEUILEVALBP"/>
</dbReference>
<keyword evidence="3" id="KW-0732">Signal</keyword>
<organism evidence="7 8">
    <name type="scientific">Myxacorys almedinensis A</name>
    <dbReference type="NCBI Taxonomy" id="2690445"/>
    <lineage>
        <taxon>Bacteria</taxon>
        <taxon>Bacillati</taxon>
        <taxon>Cyanobacteriota</taxon>
        <taxon>Cyanophyceae</taxon>
        <taxon>Leptolyngbyales</taxon>
        <taxon>Leptolyngbyaceae</taxon>
        <taxon>Myxacorys</taxon>
        <taxon>Myxacorys almedinensis</taxon>
    </lineage>
</organism>
<dbReference type="PANTHER" id="PTHR30483">
    <property type="entry name" value="LEUCINE-SPECIFIC-BINDING PROTEIN"/>
    <property type="match status" value="1"/>
</dbReference>
<feature type="domain" description="Leucine-binding protein" evidence="6">
    <location>
        <begin position="122"/>
        <end position="437"/>
    </location>
</feature>
<dbReference type="InterPro" id="IPR028081">
    <property type="entry name" value="Leu-bd"/>
</dbReference>
<keyword evidence="5" id="KW-1133">Transmembrane helix</keyword>
<dbReference type="PANTHER" id="PTHR30483:SF6">
    <property type="entry name" value="PERIPLASMIC BINDING PROTEIN OF ABC TRANSPORTER FOR NATURAL AMINO ACIDS"/>
    <property type="match status" value="1"/>
</dbReference>
<dbReference type="Proteomes" id="UP000646053">
    <property type="component" value="Unassembled WGS sequence"/>
</dbReference>
<keyword evidence="5" id="KW-0812">Transmembrane</keyword>
<dbReference type="GO" id="GO:0006865">
    <property type="term" value="P:amino acid transport"/>
    <property type="evidence" value="ECO:0007669"/>
    <property type="project" value="UniProtKB-KW"/>
</dbReference>
<dbReference type="AlphaFoldDB" id="A0A8J8CPR9"/>
<evidence type="ECO:0000259" key="6">
    <source>
        <dbReference type="Pfam" id="PF13458"/>
    </source>
</evidence>
<reference evidence="7" key="1">
    <citation type="submission" date="2019-12" db="EMBL/GenBank/DDBJ databases">
        <title>High-Quality draft genome sequences of three cyanobacteria isolated from the limestone walls of the Old Cathedral of Coimbra.</title>
        <authorList>
            <person name="Tiago I."/>
            <person name="Soares F."/>
            <person name="Portugal A."/>
        </authorList>
    </citation>
    <scope>NUCLEOTIDE SEQUENCE</scope>
    <source>
        <strain evidence="7">A</strain>
    </source>
</reference>
<evidence type="ECO:0000256" key="3">
    <source>
        <dbReference type="ARBA" id="ARBA00022729"/>
    </source>
</evidence>
<gene>
    <name evidence="7" type="ORF">GS601_21745</name>
</gene>
<comment type="caution">
    <text evidence="7">The sequence shown here is derived from an EMBL/GenBank/DDBJ whole genome shotgun (WGS) entry which is preliminary data.</text>
</comment>